<feature type="region of interest" description="Disordered" evidence="1">
    <location>
        <begin position="1"/>
        <end position="32"/>
    </location>
</feature>
<dbReference type="EMBL" id="JBHUFV010000106">
    <property type="protein sequence ID" value="MFD1940372.1"/>
    <property type="molecule type" value="Genomic_DNA"/>
</dbReference>
<dbReference type="RefSeq" id="WP_379583518.1">
    <property type="nucleotide sequence ID" value="NZ_JBHUFV010000106.1"/>
</dbReference>
<reference evidence="3" key="1">
    <citation type="journal article" date="2019" name="Int. J. Syst. Evol. Microbiol.">
        <title>The Global Catalogue of Microorganisms (GCM) 10K type strain sequencing project: providing services to taxonomists for standard genome sequencing and annotation.</title>
        <authorList>
            <consortium name="The Broad Institute Genomics Platform"/>
            <consortium name="The Broad Institute Genome Sequencing Center for Infectious Disease"/>
            <person name="Wu L."/>
            <person name="Ma J."/>
        </authorList>
    </citation>
    <scope>NUCLEOTIDE SEQUENCE [LARGE SCALE GENOMIC DNA]</scope>
    <source>
        <strain evidence="3">ICMP 6774ER</strain>
    </source>
</reference>
<gene>
    <name evidence="2" type="ORF">ACFSKW_53840</name>
</gene>
<evidence type="ECO:0000256" key="1">
    <source>
        <dbReference type="SAM" id="MobiDB-lite"/>
    </source>
</evidence>
<evidence type="ECO:0000313" key="2">
    <source>
        <dbReference type="EMBL" id="MFD1940372.1"/>
    </source>
</evidence>
<feature type="compositionally biased region" description="Basic and acidic residues" evidence="1">
    <location>
        <begin position="11"/>
        <end position="26"/>
    </location>
</feature>
<organism evidence="2 3">
    <name type="scientific">Nonomuraea mangrovi</name>
    <dbReference type="NCBI Taxonomy" id="2316207"/>
    <lineage>
        <taxon>Bacteria</taxon>
        <taxon>Bacillati</taxon>
        <taxon>Actinomycetota</taxon>
        <taxon>Actinomycetes</taxon>
        <taxon>Streptosporangiales</taxon>
        <taxon>Streptosporangiaceae</taxon>
        <taxon>Nonomuraea</taxon>
    </lineage>
</organism>
<sequence length="45" mass="4889">MRDGLQPIPVEECRRRDPCGLDRDGDPGGVGASQVAFMTSVQRES</sequence>
<evidence type="ECO:0000313" key="3">
    <source>
        <dbReference type="Proteomes" id="UP001597368"/>
    </source>
</evidence>
<accession>A0ABW4TH09</accession>
<protein>
    <submittedName>
        <fullName evidence="2">Uncharacterized protein</fullName>
    </submittedName>
</protein>
<proteinExistence type="predicted"/>
<comment type="caution">
    <text evidence="2">The sequence shown here is derived from an EMBL/GenBank/DDBJ whole genome shotgun (WGS) entry which is preliminary data.</text>
</comment>
<dbReference type="Proteomes" id="UP001597368">
    <property type="component" value="Unassembled WGS sequence"/>
</dbReference>
<keyword evidence="3" id="KW-1185">Reference proteome</keyword>
<name>A0ABW4TH09_9ACTN</name>